<dbReference type="RefSeq" id="WP_014701674.1">
    <property type="nucleotide sequence ID" value="NC_017845.1"/>
</dbReference>
<dbReference type="Proteomes" id="UP000008044">
    <property type="component" value="Chromosome"/>
</dbReference>
<reference evidence="1 2" key="1">
    <citation type="journal article" date="2012" name="J. Bacteriol.">
        <title>Genome sequence of Pectobacterium sp. strain SCC3193.</title>
        <authorList>
            <person name="Koskinen J.P."/>
            <person name="Laine P."/>
            <person name="Niemi O."/>
            <person name="Nykyri J."/>
            <person name="Harjunpaa H."/>
            <person name="Auvinen P."/>
            <person name="Paulin L."/>
            <person name="Pirhonen M."/>
            <person name="Palva T."/>
            <person name="Holm L."/>
        </authorList>
    </citation>
    <scope>NUCLEOTIDE SEQUENCE [LARGE SCALE GENOMIC DNA]</scope>
    <source>
        <strain evidence="1 2">SCC3193</strain>
    </source>
</reference>
<evidence type="ECO:0000313" key="2">
    <source>
        <dbReference type="Proteomes" id="UP000008044"/>
    </source>
</evidence>
<dbReference type="STRING" id="1905730.W5S_4222"/>
<proteinExistence type="predicted"/>
<dbReference type="HOGENOM" id="CLU_2992611_0_0_6"/>
<dbReference type="PATRIC" id="fig|1166016.3.peg.4301"/>
<organism evidence="1 2">
    <name type="scientific">Pectobacterium parmentieri</name>
    <dbReference type="NCBI Taxonomy" id="1905730"/>
    <lineage>
        <taxon>Bacteria</taxon>
        <taxon>Pseudomonadati</taxon>
        <taxon>Pseudomonadota</taxon>
        <taxon>Gammaproteobacteria</taxon>
        <taxon>Enterobacterales</taxon>
        <taxon>Pectobacteriaceae</taxon>
        <taxon>Pectobacterium</taxon>
    </lineage>
</organism>
<dbReference type="KEGG" id="pec:W5S_4222"/>
<dbReference type="EMBL" id="CP003415">
    <property type="protein sequence ID" value="AFI92278.1"/>
    <property type="molecule type" value="Genomic_DNA"/>
</dbReference>
<gene>
    <name evidence="1" type="ordered locus">W5S_4222</name>
</gene>
<accession>A0A0H3I8K3</accession>
<name>A0A0H3I8K3_PECPM</name>
<evidence type="ECO:0000313" key="1">
    <source>
        <dbReference type="EMBL" id="AFI92278.1"/>
    </source>
</evidence>
<protein>
    <submittedName>
        <fullName evidence="1">Uncharacterized protein</fullName>
    </submittedName>
</protein>
<sequence>MSQTTCRIAWMLLFVLHSVQARKNRSAYRPFSSFECRTLPALGDFACVAAKGRNWFW</sequence>
<dbReference type="AlphaFoldDB" id="A0A0H3I8K3"/>